<dbReference type="InterPro" id="IPR011519">
    <property type="entry name" value="UnbV_ASPIC"/>
</dbReference>
<reference evidence="4" key="1">
    <citation type="journal article" date="2019" name="Int. J. Syst. Evol. Microbiol.">
        <title>The Global Catalogue of Microorganisms (GCM) 10K type strain sequencing project: providing services to taxonomists for standard genome sequencing and annotation.</title>
        <authorList>
            <consortium name="The Broad Institute Genomics Platform"/>
            <consortium name="The Broad Institute Genome Sequencing Center for Infectious Disease"/>
            <person name="Wu L."/>
            <person name="Ma J."/>
        </authorList>
    </citation>
    <scope>NUCLEOTIDE SEQUENCE [LARGE SCALE GENOMIC DNA]</scope>
    <source>
        <strain evidence="4">CGMCC 1.12922</strain>
    </source>
</reference>
<organism evidence="3 4">
    <name type="scientific">Sinisalibacter lacisalsi</name>
    <dbReference type="NCBI Taxonomy" id="1526570"/>
    <lineage>
        <taxon>Bacteria</taxon>
        <taxon>Pseudomonadati</taxon>
        <taxon>Pseudomonadota</taxon>
        <taxon>Alphaproteobacteria</taxon>
        <taxon>Rhodobacterales</taxon>
        <taxon>Roseobacteraceae</taxon>
        <taxon>Sinisalibacter</taxon>
    </lineage>
</organism>
<dbReference type="RefSeq" id="WP_188525891.1">
    <property type="nucleotide sequence ID" value="NZ_BMGI01000001.1"/>
</dbReference>
<evidence type="ECO:0000313" key="3">
    <source>
        <dbReference type="EMBL" id="GGD22310.1"/>
    </source>
</evidence>
<sequence>MREHVAALILLPGIALADPAFRPVSVPDHVYAGGWEHFVGGGVAAFDCNDDLFPELFVAGGSNDATLFLNETETRGGATRFRSATPEALSLTGVIGAYPLDIDGDGRLDLAVLRVGQNLLLKGGAACSFAPFGPELGFRSDDRWTTSFTATWEQGQRLPTLAFGNYVDRTNPEGPFEACDVNHLYRPKNSVYSEPIRLEPGYCALSALFSDWNRQGRADLRLSNDRHYYVRGGEEQLWAMEATPRLYSADEGWRSYSLWGMGIASRDITGDGLPEVYLSSMADQLFQIRDGDGPTWVPAPFDLGTTAQRPHLGDDGRPSTGWHIAFGDVNNDARDDAFIAKGNVEQMPSNAMEDPNSLLIQGEDGVFREISVEAGVASMARSRGAALVDLNLDGKLDLAVVNRRVPLEVYENGAGEAGHWLQVALAQPGPNTHAVGAWIELRAGGRVHSREITVGGGHAGGRAVPEHFGLGAVEKADLRVIWPDGSVSDWVSVDANGIVRVTRLSNGLSIEQL</sequence>
<feature type="domain" description="ASPIC/UnbV" evidence="2">
    <location>
        <begin position="434"/>
        <end position="497"/>
    </location>
</feature>
<evidence type="ECO:0000313" key="4">
    <source>
        <dbReference type="Proteomes" id="UP000617355"/>
    </source>
</evidence>
<dbReference type="EMBL" id="BMGI01000001">
    <property type="protein sequence ID" value="GGD22310.1"/>
    <property type="molecule type" value="Genomic_DNA"/>
</dbReference>
<dbReference type="Proteomes" id="UP000617355">
    <property type="component" value="Unassembled WGS sequence"/>
</dbReference>
<dbReference type="InterPro" id="IPR013517">
    <property type="entry name" value="FG-GAP"/>
</dbReference>
<keyword evidence="4" id="KW-1185">Reference proteome</keyword>
<dbReference type="Pfam" id="PF07593">
    <property type="entry name" value="UnbV_ASPIC"/>
    <property type="match status" value="1"/>
</dbReference>
<accession>A0ABQ1QBP7</accession>
<proteinExistence type="predicted"/>
<name>A0ABQ1QBP7_9RHOB</name>
<evidence type="ECO:0000259" key="2">
    <source>
        <dbReference type="Pfam" id="PF07593"/>
    </source>
</evidence>
<dbReference type="InterPro" id="IPR027039">
    <property type="entry name" value="Crtac1"/>
</dbReference>
<evidence type="ECO:0000256" key="1">
    <source>
        <dbReference type="ARBA" id="ARBA00022729"/>
    </source>
</evidence>
<dbReference type="SUPFAM" id="SSF69318">
    <property type="entry name" value="Integrin alpha N-terminal domain"/>
    <property type="match status" value="1"/>
</dbReference>
<dbReference type="Pfam" id="PF13517">
    <property type="entry name" value="FG-GAP_3"/>
    <property type="match status" value="1"/>
</dbReference>
<dbReference type="PANTHER" id="PTHR16026:SF0">
    <property type="entry name" value="CARTILAGE ACIDIC PROTEIN 1"/>
    <property type="match status" value="1"/>
</dbReference>
<gene>
    <name evidence="3" type="ORF">GCM10011358_03540</name>
</gene>
<protein>
    <submittedName>
        <fullName evidence="3">RNA-binding protein</fullName>
    </submittedName>
</protein>
<dbReference type="PANTHER" id="PTHR16026">
    <property type="entry name" value="CARTILAGE ACIDIC PROTEIN 1"/>
    <property type="match status" value="1"/>
</dbReference>
<dbReference type="InterPro" id="IPR028994">
    <property type="entry name" value="Integrin_alpha_N"/>
</dbReference>
<keyword evidence="1" id="KW-0732">Signal</keyword>
<dbReference type="Gene3D" id="2.130.10.130">
    <property type="entry name" value="Integrin alpha, N-terminal"/>
    <property type="match status" value="1"/>
</dbReference>
<comment type="caution">
    <text evidence="3">The sequence shown here is derived from an EMBL/GenBank/DDBJ whole genome shotgun (WGS) entry which is preliminary data.</text>
</comment>